<evidence type="ECO:0000313" key="2">
    <source>
        <dbReference type="Proteomes" id="UP001430953"/>
    </source>
</evidence>
<keyword evidence="2" id="KW-1185">Reference proteome</keyword>
<accession>A0AAW2EVA9</accession>
<gene>
    <name evidence="1" type="ORF">PUN28_016233</name>
</gene>
<proteinExistence type="predicted"/>
<sequence>MCRVRDLTGTVPNLQMDRREFMVGPTPIQNLSTRTMMIVPRRVPPGKSATRKECHQERVPLDELASRVQDGSTRACERISADAKSVDNDEGCARNLLQFTVCKELVAVHRVQGTCCSSACTRNLLQFIVCKCIYTQYVYAREDIGN</sequence>
<protein>
    <submittedName>
        <fullName evidence="1">Uncharacterized protein</fullName>
    </submittedName>
</protein>
<organism evidence="1 2">
    <name type="scientific">Cardiocondyla obscurior</name>
    <dbReference type="NCBI Taxonomy" id="286306"/>
    <lineage>
        <taxon>Eukaryota</taxon>
        <taxon>Metazoa</taxon>
        <taxon>Ecdysozoa</taxon>
        <taxon>Arthropoda</taxon>
        <taxon>Hexapoda</taxon>
        <taxon>Insecta</taxon>
        <taxon>Pterygota</taxon>
        <taxon>Neoptera</taxon>
        <taxon>Endopterygota</taxon>
        <taxon>Hymenoptera</taxon>
        <taxon>Apocrita</taxon>
        <taxon>Aculeata</taxon>
        <taxon>Formicoidea</taxon>
        <taxon>Formicidae</taxon>
        <taxon>Myrmicinae</taxon>
        <taxon>Cardiocondyla</taxon>
    </lineage>
</organism>
<evidence type="ECO:0000313" key="1">
    <source>
        <dbReference type="EMBL" id="KAL0106361.1"/>
    </source>
</evidence>
<comment type="caution">
    <text evidence="1">The sequence shown here is derived from an EMBL/GenBank/DDBJ whole genome shotgun (WGS) entry which is preliminary data.</text>
</comment>
<dbReference type="EMBL" id="JADYXP020000018">
    <property type="protein sequence ID" value="KAL0106361.1"/>
    <property type="molecule type" value="Genomic_DNA"/>
</dbReference>
<dbReference type="AlphaFoldDB" id="A0AAW2EVA9"/>
<dbReference type="Proteomes" id="UP001430953">
    <property type="component" value="Unassembled WGS sequence"/>
</dbReference>
<reference evidence="1 2" key="1">
    <citation type="submission" date="2023-03" db="EMBL/GenBank/DDBJ databases">
        <title>High recombination rates correlate with genetic variation in Cardiocondyla obscurior ants.</title>
        <authorList>
            <person name="Errbii M."/>
        </authorList>
    </citation>
    <scope>NUCLEOTIDE SEQUENCE [LARGE SCALE GENOMIC DNA]</scope>
    <source>
        <strain evidence="1">Alpha-2009</strain>
        <tissue evidence="1">Whole body</tissue>
    </source>
</reference>
<name>A0AAW2EVA9_9HYME</name>